<keyword evidence="2" id="KW-1185">Reference proteome</keyword>
<name>A0ABW5BKW8_9PROT</name>
<organism evidence="1 2">
    <name type="scientific">Kiloniella antarctica</name>
    <dbReference type="NCBI Taxonomy" id="1550907"/>
    <lineage>
        <taxon>Bacteria</taxon>
        <taxon>Pseudomonadati</taxon>
        <taxon>Pseudomonadota</taxon>
        <taxon>Alphaproteobacteria</taxon>
        <taxon>Rhodospirillales</taxon>
        <taxon>Kiloniellaceae</taxon>
        <taxon>Kiloniella</taxon>
    </lineage>
</organism>
<dbReference type="InterPro" id="IPR036513">
    <property type="entry name" value="STAS_dom_sf"/>
</dbReference>
<evidence type="ECO:0000313" key="2">
    <source>
        <dbReference type="Proteomes" id="UP001597294"/>
    </source>
</evidence>
<comment type="caution">
    <text evidence="1">The sequence shown here is derived from an EMBL/GenBank/DDBJ whole genome shotgun (WGS) entry which is preliminary data.</text>
</comment>
<evidence type="ECO:0000313" key="1">
    <source>
        <dbReference type="EMBL" id="MFD2206085.1"/>
    </source>
</evidence>
<dbReference type="SUPFAM" id="SSF52091">
    <property type="entry name" value="SpoIIaa-like"/>
    <property type="match status" value="1"/>
</dbReference>
<reference evidence="2" key="1">
    <citation type="journal article" date="2019" name="Int. J. Syst. Evol. Microbiol.">
        <title>The Global Catalogue of Microorganisms (GCM) 10K type strain sequencing project: providing services to taxonomists for standard genome sequencing and annotation.</title>
        <authorList>
            <consortium name="The Broad Institute Genomics Platform"/>
            <consortium name="The Broad Institute Genome Sequencing Center for Infectious Disease"/>
            <person name="Wu L."/>
            <person name="Ma J."/>
        </authorList>
    </citation>
    <scope>NUCLEOTIDE SEQUENCE [LARGE SCALE GENOMIC DNA]</scope>
    <source>
        <strain evidence="2">CGMCC 4.7192</strain>
    </source>
</reference>
<proteinExistence type="predicted"/>
<gene>
    <name evidence="1" type="ORF">ACFSKO_10695</name>
</gene>
<dbReference type="EMBL" id="JBHUII010000004">
    <property type="protein sequence ID" value="MFD2206085.1"/>
    <property type="molecule type" value="Genomic_DNA"/>
</dbReference>
<dbReference type="Proteomes" id="UP001597294">
    <property type="component" value="Unassembled WGS sequence"/>
</dbReference>
<sequence length="172" mass="19539">MTSKKLAMKKDNIIPLKSAKAEKGKEAQENVFSTPLNYEIDTPPILNPPRIECHLDKENLILYKAYIGTLHHDELVVKVLDIWAQIPDLDAYDNIIDIRFHNGDVGWHTLKEIGTLWSQHFDGNAPAKRTAFVSNHTTFAILAKAIQAFAPEQTFKTFQTRSKAIAWLKDKS</sequence>
<protein>
    <recommendedName>
        <fullName evidence="3">STAS/SEC14 domain-containing protein</fullName>
    </recommendedName>
</protein>
<accession>A0ABW5BKW8</accession>
<evidence type="ECO:0008006" key="3">
    <source>
        <dbReference type="Google" id="ProtNLM"/>
    </source>
</evidence>
<dbReference type="RefSeq" id="WP_380251321.1">
    <property type="nucleotide sequence ID" value="NZ_JBHUII010000004.1"/>
</dbReference>